<comment type="caution">
    <text evidence="1">The sequence shown here is derived from an EMBL/GenBank/DDBJ whole genome shotgun (WGS) entry which is preliminary data.</text>
</comment>
<proteinExistence type="predicted"/>
<dbReference type="AlphaFoldDB" id="A0A147GRK3"/>
<keyword evidence="2" id="KW-1185">Reference proteome</keyword>
<reference evidence="1 2" key="1">
    <citation type="journal article" date="2016" name="Front. Microbiol.">
        <title>Genomic Resource of Rice Seed Associated Bacteria.</title>
        <authorList>
            <person name="Midha S."/>
            <person name="Bansal K."/>
            <person name="Sharma S."/>
            <person name="Kumar N."/>
            <person name="Patil P.P."/>
            <person name="Chaudhry V."/>
            <person name="Patil P.B."/>
        </authorList>
    </citation>
    <scope>NUCLEOTIDE SEQUENCE [LARGE SCALE GENOMIC DNA]</scope>
    <source>
        <strain evidence="1 2">NS331</strain>
    </source>
</reference>
<sequence>MKESGISERCVGGQLCSGSRPSGYPPDQPVPANCGQCGLSIAARVKLLRPLEDGAVFESGSKAR</sequence>
<accession>A0A147GRK3</accession>
<name>A0A147GRK3_9BURK</name>
<gene>
    <name evidence="1" type="ORF">NS331_15215</name>
</gene>
<organism evidence="1 2">
    <name type="scientific">Pseudacidovorax intermedius</name>
    <dbReference type="NCBI Taxonomy" id="433924"/>
    <lineage>
        <taxon>Bacteria</taxon>
        <taxon>Pseudomonadati</taxon>
        <taxon>Pseudomonadota</taxon>
        <taxon>Betaproteobacteria</taxon>
        <taxon>Burkholderiales</taxon>
        <taxon>Comamonadaceae</taxon>
        <taxon>Pseudacidovorax</taxon>
    </lineage>
</organism>
<evidence type="ECO:0000313" key="1">
    <source>
        <dbReference type="EMBL" id="KTT18980.1"/>
    </source>
</evidence>
<evidence type="ECO:0000313" key="2">
    <source>
        <dbReference type="Proteomes" id="UP000072741"/>
    </source>
</evidence>
<dbReference type="EMBL" id="LDSL01000096">
    <property type="protein sequence ID" value="KTT18980.1"/>
    <property type="molecule type" value="Genomic_DNA"/>
</dbReference>
<protein>
    <submittedName>
        <fullName evidence="1">Uncharacterized protein</fullName>
    </submittedName>
</protein>
<dbReference type="Proteomes" id="UP000072741">
    <property type="component" value="Unassembled WGS sequence"/>
</dbReference>